<feature type="chain" id="PRO_5043374325" description="Secreted protein" evidence="1">
    <location>
        <begin position="16"/>
        <end position="181"/>
    </location>
</feature>
<organism evidence="2">
    <name type="scientific">Sesamum angustifolium</name>
    <dbReference type="NCBI Taxonomy" id="2727405"/>
    <lineage>
        <taxon>Eukaryota</taxon>
        <taxon>Viridiplantae</taxon>
        <taxon>Streptophyta</taxon>
        <taxon>Embryophyta</taxon>
        <taxon>Tracheophyta</taxon>
        <taxon>Spermatophyta</taxon>
        <taxon>Magnoliopsida</taxon>
        <taxon>eudicotyledons</taxon>
        <taxon>Gunneridae</taxon>
        <taxon>Pentapetalae</taxon>
        <taxon>asterids</taxon>
        <taxon>lamiids</taxon>
        <taxon>Lamiales</taxon>
        <taxon>Pedaliaceae</taxon>
        <taxon>Sesamum</taxon>
    </lineage>
</organism>
<protein>
    <recommendedName>
        <fullName evidence="3">Secreted protein</fullName>
    </recommendedName>
</protein>
<keyword evidence="1" id="KW-0732">Signal</keyword>
<evidence type="ECO:0008006" key="3">
    <source>
        <dbReference type="Google" id="ProtNLM"/>
    </source>
</evidence>
<dbReference type="EMBL" id="JACGWK010000008">
    <property type="protein sequence ID" value="KAL0338490.1"/>
    <property type="molecule type" value="Genomic_DNA"/>
</dbReference>
<evidence type="ECO:0000313" key="2">
    <source>
        <dbReference type="EMBL" id="KAL0338490.1"/>
    </source>
</evidence>
<proteinExistence type="predicted"/>
<comment type="caution">
    <text evidence="2">The sequence shown here is derived from an EMBL/GenBank/DDBJ whole genome shotgun (WGS) entry which is preliminary data.</text>
</comment>
<accession>A0AAW2N3Y4</accession>
<sequence length="181" mass="19632">MVCWLVLVSWHRAGAQHMAHCRARSRIGRVWCGQAARQGMCRPGVGSQHWQTGACMGEQAPMCGDVRQAVRTGTRRCGWLSAGWQTVSTGCARCAGKLRRQAGYARTGSAVRAHGRQDRRLSAAAKAWWLAAWAKAGTCVGHVMGRLRLVTAHLYGNSGSCRQGGCGRLPYRLEAVLVGFP</sequence>
<feature type="signal peptide" evidence="1">
    <location>
        <begin position="1"/>
        <end position="15"/>
    </location>
</feature>
<dbReference type="AlphaFoldDB" id="A0AAW2N3Y4"/>
<name>A0AAW2N3Y4_9LAMI</name>
<reference evidence="2" key="2">
    <citation type="journal article" date="2024" name="Plant">
        <title>Genomic evolution and insights into agronomic trait innovations of Sesamum species.</title>
        <authorList>
            <person name="Miao H."/>
            <person name="Wang L."/>
            <person name="Qu L."/>
            <person name="Liu H."/>
            <person name="Sun Y."/>
            <person name="Le M."/>
            <person name="Wang Q."/>
            <person name="Wei S."/>
            <person name="Zheng Y."/>
            <person name="Lin W."/>
            <person name="Duan Y."/>
            <person name="Cao H."/>
            <person name="Xiong S."/>
            <person name="Wang X."/>
            <person name="Wei L."/>
            <person name="Li C."/>
            <person name="Ma Q."/>
            <person name="Ju M."/>
            <person name="Zhao R."/>
            <person name="Li G."/>
            <person name="Mu C."/>
            <person name="Tian Q."/>
            <person name="Mei H."/>
            <person name="Zhang T."/>
            <person name="Gao T."/>
            <person name="Zhang H."/>
        </authorList>
    </citation>
    <scope>NUCLEOTIDE SEQUENCE</scope>
    <source>
        <strain evidence="2">G01</strain>
    </source>
</reference>
<gene>
    <name evidence="2" type="ORF">Sangu_1371100</name>
</gene>
<reference evidence="2" key="1">
    <citation type="submission" date="2020-06" db="EMBL/GenBank/DDBJ databases">
        <authorList>
            <person name="Li T."/>
            <person name="Hu X."/>
            <person name="Zhang T."/>
            <person name="Song X."/>
            <person name="Zhang H."/>
            <person name="Dai N."/>
            <person name="Sheng W."/>
            <person name="Hou X."/>
            <person name="Wei L."/>
        </authorList>
    </citation>
    <scope>NUCLEOTIDE SEQUENCE</scope>
    <source>
        <strain evidence="2">G01</strain>
        <tissue evidence="2">Leaf</tissue>
    </source>
</reference>
<evidence type="ECO:0000256" key="1">
    <source>
        <dbReference type="SAM" id="SignalP"/>
    </source>
</evidence>